<dbReference type="InterPro" id="IPR013083">
    <property type="entry name" value="Znf_RING/FYVE/PHD"/>
</dbReference>
<keyword evidence="4 13" id="KW-0863">Zinc-finger</keyword>
<keyword evidence="10" id="KW-0539">Nucleus</keyword>
<reference evidence="18" key="1">
    <citation type="submission" date="2025-08" db="UniProtKB">
        <authorList>
            <consortium name="Ensembl"/>
        </authorList>
    </citation>
    <scope>IDENTIFICATION</scope>
</reference>
<feature type="domain" description="PHD-type" evidence="16">
    <location>
        <begin position="940"/>
        <end position="990"/>
    </location>
</feature>
<evidence type="ECO:0000256" key="1">
    <source>
        <dbReference type="ARBA" id="ARBA00004123"/>
    </source>
</evidence>
<evidence type="ECO:0000256" key="14">
    <source>
        <dbReference type="SAM" id="MobiDB-lite"/>
    </source>
</evidence>
<evidence type="ECO:0000313" key="19">
    <source>
        <dbReference type="Proteomes" id="UP000694404"/>
    </source>
</evidence>
<evidence type="ECO:0000256" key="10">
    <source>
        <dbReference type="ARBA" id="ARBA00023242"/>
    </source>
</evidence>
<dbReference type="PROSITE" id="PS50016">
    <property type="entry name" value="ZF_PHD_2"/>
    <property type="match status" value="1"/>
</dbReference>
<dbReference type="Pfam" id="PF15613">
    <property type="entry name" value="WSD"/>
    <property type="match status" value="1"/>
</dbReference>
<dbReference type="InterPro" id="IPR001487">
    <property type="entry name" value="Bromodomain"/>
</dbReference>
<comment type="subcellular location">
    <subcellularLocation>
        <location evidence="1">Nucleus</location>
    </subcellularLocation>
</comment>
<dbReference type="Pfam" id="PF02791">
    <property type="entry name" value="DDT"/>
    <property type="match status" value="1"/>
</dbReference>
<keyword evidence="7" id="KW-0175">Coiled coil</keyword>
<dbReference type="GO" id="GO:0000785">
    <property type="term" value="C:chromatin"/>
    <property type="evidence" value="ECO:0007669"/>
    <property type="project" value="TreeGrafter"/>
</dbReference>
<evidence type="ECO:0000256" key="11">
    <source>
        <dbReference type="ARBA" id="ARBA00068259"/>
    </source>
</evidence>
<keyword evidence="8 12" id="KW-0103">Bromodomain</keyword>
<dbReference type="GO" id="GO:0005634">
    <property type="term" value="C:nucleus"/>
    <property type="evidence" value="ECO:0007669"/>
    <property type="project" value="UniProtKB-SubCell"/>
</dbReference>
<dbReference type="SMART" id="SM00571">
    <property type="entry name" value="DDT"/>
    <property type="match status" value="1"/>
</dbReference>
<evidence type="ECO:0000256" key="13">
    <source>
        <dbReference type="PROSITE-ProRule" id="PRU00146"/>
    </source>
</evidence>
<feature type="region of interest" description="Disordered" evidence="14">
    <location>
        <begin position="1003"/>
        <end position="1071"/>
    </location>
</feature>
<dbReference type="Ensembl" id="ENSCABT00000022528.1">
    <property type="protein sequence ID" value="ENSCABP00000020558.1"/>
    <property type="gene ID" value="ENSCABG00000015036.1"/>
</dbReference>
<feature type="compositionally biased region" description="Polar residues" evidence="14">
    <location>
        <begin position="646"/>
        <end position="667"/>
    </location>
</feature>
<evidence type="ECO:0000259" key="16">
    <source>
        <dbReference type="PROSITE" id="PS50016"/>
    </source>
</evidence>
<evidence type="ECO:0000256" key="3">
    <source>
        <dbReference type="ARBA" id="ARBA00022723"/>
    </source>
</evidence>
<proteinExistence type="inferred from homology"/>
<evidence type="ECO:0000256" key="5">
    <source>
        <dbReference type="ARBA" id="ARBA00022833"/>
    </source>
</evidence>
<dbReference type="OMA" id="THAECAD"/>
<accession>A0A8C0HCZ5</accession>
<dbReference type="CDD" id="cd15630">
    <property type="entry name" value="PHD_BAZ2B"/>
    <property type="match status" value="1"/>
</dbReference>
<dbReference type="InterPro" id="IPR018501">
    <property type="entry name" value="DDT_dom"/>
</dbReference>
<evidence type="ECO:0000256" key="4">
    <source>
        <dbReference type="ARBA" id="ARBA00022771"/>
    </source>
</evidence>
<feature type="region of interest" description="Disordered" evidence="14">
    <location>
        <begin position="232"/>
        <end position="308"/>
    </location>
</feature>
<feature type="compositionally biased region" description="Basic and acidic residues" evidence="14">
    <location>
        <begin position="1038"/>
        <end position="1049"/>
    </location>
</feature>
<keyword evidence="6" id="KW-0805">Transcription regulation</keyword>
<dbReference type="SUPFAM" id="SSF47370">
    <property type="entry name" value="Bromodomain"/>
    <property type="match status" value="1"/>
</dbReference>
<evidence type="ECO:0000259" key="17">
    <source>
        <dbReference type="PROSITE" id="PS50827"/>
    </source>
</evidence>
<dbReference type="InterPro" id="IPR018359">
    <property type="entry name" value="Bromodomain_CS"/>
</dbReference>
<dbReference type="InterPro" id="IPR036427">
    <property type="entry name" value="Bromodomain-like_sf"/>
</dbReference>
<dbReference type="PROSITE" id="PS50827">
    <property type="entry name" value="DDT"/>
    <property type="match status" value="1"/>
</dbReference>
<feature type="compositionally biased region" description="Basic and acidic residues" evidence="14">
    <location>
        <begin position="289"/>
        <end position="298"/>
    </location>
</feature>
<dbReference type="InterPro" id="IPR028941">
    <property type="entry name" value="WHIM2_dom"/>
</dbReference>
<dbReference type="InterPro" id="IPR019787">
    <property type="entry name" value="Znf_PHD-finger"/>
</dbReference>
<keyword evidence="5" id="KW-0862">Zinc</keyword>
<dbReference type="InterPro" id="IPR001965">
    <property type="entry name" value="Znf_PHD"/>
</dbReference>
<dbReference type="SUPFAM" id="SSF57903">
    <property type="entry name" value="FYVE/PHD zinc finger"/>
    <property type="match status" value="1"/>
</dbReference>
<organism evidence="18 19">
    <name type="scientific">Chelonoidis abingdonii</name>
    <name type="common">Abingdon island giant tortoise</name>
    <name type="synonym">Testudo abingdonii</name>
    <dbReference type="NCBI Taxonomy" id="106734"/>
    <lineage>
        <taxon>Eukaryota</taxon>
        <taxon>Metazoa</taxon>
        <taxon>Chordata</taxon>
        <taxon>Craniata</taxon>
        <taxon>Vertebrata</taxon>
        <taxon>Euteleostomi</taxon>
        <taxon>Archelosauria</taxon>
        <taxon>Testudinata</taxon>
        <taxon>Testudines</taxon>
        <taxon>Cryptodira</taxon>
        <taxon>Durocryptodira</taxon>
        <taxon>Testudinoidea</taxon>
        <taxon>Testudinidae</taxon>
        <taxon>Chelonoidis</taxon>
    </lineage>
</organism>
<dbReference type="Pfam" id="PF00439">
    <property type="entry name" value="Bromodomain"/>
    <property type="match status" value="1"/>
</dbReference>
<evidence type="ECO:0000256" key="6">
    <source>
        <dbReference type="ARBA" id="ARBA00023015"/>
    </source>
</evidence>
<evidence type="ECO:0000256" key="2">
    <source>
        <dbReference type="ARBA" id="ARBA00007444"/>
    </source>
</evidence>
<dbReference type="Gene3D" id="1.20.920.10">
    <property type="entry name" value="Bromodomain-like"/>
    <property type="match status" value="1"/>
</dbReference>
<feature type="compositionally biased region" description="Acidic residues" evidence="14">
    <location>
        <begin position="264"/>
        <end position="288"/>
    </location>
</feature>
<dbReference type="Proteomes" id="UP000694404">
    <property type="component" value="Unplaced"/>
</dbReference>
<dbReference type="FunFam" id="1.20.920.10:FF:000023">
    <property type="entry name" value="Bromodomain adjacent to zinc finger domain protein 2B"/>
    <property type="match status" value="1"/>
</dbReference>
<dbReference type="FunFam" id="3.30.40.10:FF:000199">
    <property type="entry name" value="Bromodomain adjacent to zinc finger domain 2B"/>
    <property type="match status" value="1"/>
</dbReference>
<dbReference type="CDD" id="cd05503">
    <property type="entry name" value="Bromo_BAZ2A_B_like"/>
    <property type="match status" value="1"/>
</dbReference>
<keyword evidence="9" id="KW-0804">Transcription</keyword>
<dbReference type="GO" id="GO:0008270">
    <property type="term" value="F:zinc ion binding"/>
    <property type="evidence" value="ECO:0007669"/>
    <property type="project" value="UniProtKB-KW"/>
</dbReference>
<keyword evidence="3" id="KW-0479">Metal-binding</keyword>
<feature type="domain" description="DDT" evidence="17">
    <location>
        <begin position="54"/>
        <end position="119"/>
    </location>
</feature>
<dbReference type="SMART" id="SM00297">
    <property type="entry name" value="BROMO"/>
    <property type="match status" value="1"/>
</dbReference>
<evidence type="ECO:0000256" key="12">
    <source>
        <dbReference type="PROSITE-ProRule" id="PRU00035"/>
    </source>
</evidence>
<name>A0A8C0HCZ5_CHEAB</name>
<keyword evidence="19" id="KW-1185">Reference proteome</keyword>
<dbReference type="Gene3D" id="3.30.40.10">
    <property type="entry name" value="Zinc/RING finger domain, C3HC4 (zinc finger)"/>
    <property type="match status" value="1"/>
</dbReference>
<feature type="compositionally biased region" description="Polar residues" evidence="14">
    <location>
        <begin position="543"/>
        <end position="558"/>
    </location>
</feature>
<evidence type="ECO:0000256" key="9">
    <source>
        <dbReference type="ARBA" id="ARBA00023163"/>
    </source>
</evidence>
<protein>
    <recommendedName>
        <fullName evidence="11">Bromodomain adjacent to zinc finger domain protein 2B</fullName>
    </recommendedName>
</protein>
<dbReference type="InterPro" id="IPR011011">
    <property type="entry name" value="Znf_FYVE_PHD"/>
</dbReference>
<comment type="similarity">
    <text evidence="2">Belongs to the WAL family.</text>
</comment>
<feature type="region of interest" description="Disordered" evidence="14">
    <location>
        <begin position="543"/>
        <end position="580"/>
    </location>
</feature>
<feature type="compositionally biased region" description="Polar residues" evidence="14">
    <location>
        <begin position="1050"/>
        <end position="1062"/>
    </location>
</feature>
<evidence type="ECO:0000256" key="7">
    <source>
        <dbReference type="ARBA" id="ARBA00023054"/>
    </source>
</evidence>
<dbReference type="InterPro" id="IPR037374">
    <property type="entry name" value="BAZ2A/B_Bromo"/>
</dbReference>
<dbReference type="PROSITE" id="PS50014">
    <property type="entry name" value="BROMODOMAIN_2"/>
    <property type="match status" value="1"/>
</dbReference>
<dbReference type="GeneTree" id="ENSGT00940000155359"/>
<dbReference type="PANTHER" id="PTHR45915">
    <property type="entry name" value="TRANSCRIPTION INTERMEDIARY FACTOR"/>
    <property type="match status" value="1"/>
</dbReference>
<feature type="region of interest" description="Disordered" evidence="14">
    <location>
        <begin position="646"/>
        <end position="678"/>
    </location>
</feature>
<dbReference type="SMART" id="SM00249">
    <property type="entry name" value="PHD"/>
    <property type="match status" value="1"/>
</dbReference>
<evidence type="ECO:0000259" key="15">
    <source>
        <dbReference type="PROSITE" id="PS50014"/>
    </source>
</evidence>
<dbReference type="PANTHER" id="PTHR45915:SF1">
    <property type="entry name" value="BROMODOMAIN ADJACENT TO ZINC FINGER DOMAIN PROTEIN 2B"/>
    <property type="match status" value="1"/>
</dbReference>
<dbReference type="Pfam" id="PF00628">
    <property type="entry name" value="PHD"/>
    <property type="match status" value="1"/>
</dbReference>
<dbReference type="PRINTS" id="PR00503">
    <property type="entry name" value="BROMODOMAIN"/>
</dbReference>
<evidence type="ECO:0000256" key="8">
    <source>
        <dbReference type="ARBA" id="ARBA00023117"/>
    </source>
</evidence>
<reference evidence="18" key="2">
    <citation type="submission" date="2025-09" db="UniProtKB">
        <authorList>
            <consortium name="Ensembl"/>
        </authorList>
    </citation>
    <scope>IDENTIFICATION</scope>
</reference>
<dbReference type="PROSITE" id="PS00633">
    <property type="entry name" value="BROMODOMAIN_1"/>
    <property type="match status" value="1"/>
</dbReference>
<dbReference type="AlphaFoldDB" id="A0A8C0HCZ5"/>
<sequence length="1176" mass="131365">KRDEKRLNKERKLEQRRLELEMAKELKKPNEDMCLADQKPLPELPRIPGLVLSGSTFSDCLMVVQFLRNFGKVLGFDVNVDVPNLSVLQEGLLNIGDSMGEVQDLLVRLLSAAVCDPGLITGYKAKTTLGEHLLNVGVNRDNVSEILQIFMEAHCGQTELTESLKTKAFQAHTPAQKASVLAFLINELACSKSVVSEIDKNIDYMSNLRRDKWMVEGKLRKLRIIHAKKTGKRDTTVGGDIGEEQHSLGTSTPGRKRRRKGGDSDYDDDDDDDSDDQADEDDEDEEDKDDKKGKKAEVCEDEDDGDQAASVEELEKQIEKLTKQQSQYRRKLFEASHSLRSVMFGQDRYRRRYWILPQCGGIFVEGMESGEGLEEIAKEKEKLKKAESIHIKEEMFETSEEKINCINTSHCEQKEDLKEKDNTNLFLQKPGSFSKLSKLLEVAKMPPESDIMSQKPNGSAANGCTLSYQNNSKNSLCSLQPTISQSSSEKSDSNNLFNPIASGPGKFYNSPLIPNDQLLKALTEKSRQWFSLLPRIPCDDASVTHSDTPASSSSLTLHSNPPSKSPSPVPSPHITSTSVQSPMGISPFALSSLQQMKTGLPIMGLQFCGWPTGVLTSNLPFSSPLPSVGSGLGLTEGNGNSFLTPNVPASKSESPVPQTEKTASAPSTGVEIAKPVDYPSPKPIPEEMQFGWWRIIDPEVLKALLKVLHLRGIREKALQKQIQKHMDYITLACIKNRDVAIIEINENEENQVTRDIVENWSVEEQAMEMDLAILHQVEDLERRVVSASLQVKGWICPEPASEREDLVYYEHKSFTKLYKKHDGECAGGEGGNTSALERKSDNPLDIAVTRLADLERNLERRYLKSPLSTTIQIKLDNVGTVTVPAPAPSISGDGDGIEEDIAPGLRVWRRALSEARSAAQVALCIQQLQKSIAWEKSIMKVYCQICRKGDNEELLLLCDGCDKGCHTYCHRPKITTIPEGDWFCPACIAKASGQTLKIKKLQIKGKKSNEQKRGRKLSLTGDTEDEDSATTSSSLKRGKTDPKKRKIDENISNQLKQESFTPTKKPKRDESKDLPVCSMILSELETHEDAWPFLLPVNLKLVPGYKKVIKKPMDFSTIREKLSSGQYPNLEAFSLDIRLVFDNCETFNEDDSDIGRAGHNMRKYFEKKWTEIFKVS</sequence>
<evidence type="ECO:0000313" key="18">
    <source>
        <dbReference type="Ensembl" id="ENSCABP00000020558.1"/>
    </source>
</evidence>
<feature type="domain" description="Bromo" evidence="15">
    <location>
        <begin position="1085"/>
        <end position="1155"/>
    </location>
</feature>